<proteinExistence type="predicted"/>
<dbReference type="STRING" id="1802617.A2886_01825"/>
<dbReference type="InterPro" id="IPR013216">
    <property type="entry name" value="Methyltransf_11"/>
</dbReference>
<feature type="domain" description="Methyltransferase type 11" evidence="2">
    <location>
        <begin position="378"/>
        <end position="470"/>
    </location>
</feature>
<dbReference type="CDD" id="cd02440">
    <property type="entry name" value="AdoMet_MTases"/>
    <property type="match status" value="1"/>
</dbReference>
<evidence type="ECO:0008006" key="5">
    <source>
        <dbReference type="Google" id="ProtNLM"/>
    </source>
</evidence>
<accession>A0A1F4US14</accession>
<dbReference type="PANTHER" id="PTHR43245">
    <property type="entry name" value="BIFUNCTIONAL POLYMYXIN RESISTANCE PROTEIN ARNA"/>
    <property type="match status" value="1"/>
</dbReference>
<dbReference type="AlphaFoldDB" id="A0A1F4US14"/>
<dbReference type="CDD" id="cd08946">
    <property type="entry name" value="SDR_e"/>
    <property type="match status" value="1"/>
</dbReference>
<evidence type="ECO:0000259" key="2">
    <source>
        <dbReference type="Pfam" id="PF08241"/>
    </source>
</evidence>
<dbReference type="Proteomes" id="UP000176608">
    <property type="component" value="Unassembled WGS sequence"/>
</dbReference>
<dbReference type="SUPFAM" id="SSF51735">
    <property type="entry name" value="NAD(P)-binding Rossmann-fold domains"/>
    <property type="match status" value="1"/>
</dbReference>
<dbReference type="InterPro" id="IPR029063">
    <property type="entry name" value="SAM-dependent_MTases_sf"/>
</dbReference>
<dbReference type="Pfam" id="PF08241">
    <property type="entry name" value="Methyltransf_11"/>
    <property type="match status" value="1"/>
</dbReference>
<dbReference type="Pfam" id="PF01370">
    <property type="entry name" value="Epimerase"/>
    <property type="match status" value="1"/>
</dbReference>
<evidence type="ECO:0000313" key="3">
    <source>
        <dbReference type="EMBL" id="OGC47744.1"/>
    </source>
</evidence>
<dbReference type="Gene3D" id="3.40.50.720">
    <property type="entry name" value="NAD(P)-binding Rossmann-like Domain"/>
    <property type="match status" value="1"/>
</dbReference>
<comment type="caution">
    <text evidence="3">The sequence shown here is derived from an EMBL/GenBank/DDBJ whole genome shotgun (WGS) entry which is preliminary data.</text>
</comment>
<organism evidence="3 4">
    <name type="scientific">candidate division WWE3 bacterium RIFCSPHIGHO2_01_FULL_42_13</name>
    <dbReference type="NCBI Taxonomy" id="1802617"/>
    <lineage>
        <taxon>Bacteria</taxon>
        <taxon>Katanobacteria</taxon>
    </lineage>
</organism>
<gene>
    <name evidence="3" type="ORF">A2886_01825</name>
</gene>
<dbReference type="GO" id="GO:0008757">
    <property type="term" value="F:S-adenosylmethionine-dependent methyltransferase activity"/>
    <property type="evidence" value="ECO:0007669"/>
    <property type="project" value="InterPro"/>
</dbReference>
<protein>
    <recommendedName>
        <fullName evidence="5">Methyltransferase type 11 domain-containing protein</fullName>
    </recommendedName>
</protein>
<evidence type="ECO:0000259" key="1">
    <source>
        <dbReference type="Pfam" id="PF01370"/>
    </source>
</evidence>
<name>A0A1F4US14_UNCKA</name>
<reference evidence="3 4" key="1">
    <citation type="journal article" date="2016" name="Nat. Commun.">
        <title>Thousands of microbial genomes shed light on interconnected biogeochemical processes in an aquifer system.</title>
        <authorList>
            <person name="Anantharaman K."/>
            <person name="Brown C.T."/>
            <person name="Hug L.A."/>
            <person name="Sharon I."/>
            <person name="Castelle C.J."/>
            <person name="Probst A.J."/>
            <person name="Thomas B.C."/>
            <person name="Singh A."/>
            <person name="Wilkins M.J."/>
            <person name="Karaoz U."/>
            <person name="Brodie E.L."/>
            <person name="Williams K.H."/>
            <person name="Hubbard S.S."/>
            <person name="Banfield J.F."/>
        </authorList>
    </citation>
    <scope>NUCLEOTIDE SEQUENCE [LARGE SCALE GENOMIC DNA]</scope>
</reference>
<dbReference type="EMBL" id="MEVA01000005">
    <property type="protein sequence ID" value="OGC47744.1"/>
    <property type="molecule type" value="Genomic_DNA"/>
</dbReference>
<dbReference type="SUPFAM" id="SSF53335">
    <property type="entry name" value="S-adenosyl-L-methionine-dependent methyltransferases"/>
    <property type="match status" value="1"/>
</dbReference>
<dbReference type="InterPro" id="IPR036291">
    <property type="entry name" value="NAD(P)-bd_dom_sf"/>
</dbReference>
<dbReference type="InterPro" id="IPR050177">
    <property type="entry name" value="Lipid_A_modif_metabolic_enz"/>
</dbReference>
<sequence>MILITGSTGFIGRSLIAKLTRSFPKSSLLCWIWTKAGPDDALGKLLVSRLGLSTQFIDLNTGEGIKIPKVPETIIHLAAVTDTSQSDYSVNDIGTQKLLSAIPNLGPLVHIIYSGTTAIMSGRPDCTSSFSENRPYFATNGYSRSKLAAEQILTRECQLKKFRLTILRFPTVYGNHPRHNSFFDVLKKQASQQSIASRINWPGLTDFLHVDDAADSIVRFTKSPPPPGRPQTYIVSAESLTLSQIFPLLYRDLGISYQPVTLPPLFWKTVAFLRPVLYQLEPILPGRVYNQLWRASLVIANVIYTDSTKYRRRFPSWRPKYLKNHLPSLNVTAEEIQHFSQLEHIWWGAQTTVGQIRYDLKAEKFKECIPDFKNKKVLEIGCGDGEFTKRILNFGAKIIATDVTPAVVQRGRQLIHHPSVKFIVDNAEKMKFANKSMDVVCGVSILHHVNIKKVLSESYRVLKPGGQLFFTEPNLINPQIFLGLHVPFLRRRWEFSPSETALIRWQVEGRLRRVGFRTIRVVNYDFLHPLTPTPLIKVVHRMSQLLERTPLLKEISGSLLIYAQK</sequence>
<dbReference type="InterPro" id="IPR001509">
    <property type="entry name" value="Epimerase_deHydtase"/>
</dbReference>
<feature type="domain" description="NAD-dependent epimerase/dehydratase" evidence="1">
    <location>
        <begin position="2"/>
        <end position="230"/>
    </location>
</feature>
<dbReference type="Gene3D" id="3.40.50.150">
    <property type="entry name" value="Vaccinia Virus protein VP39"/>
    <property type="match status" value="1"/>
</dbReference>
<evidence type="ECO:0000313" key="4">
    <source>
        <dbReference type="Proteomes" id="UP000176608"/>
    </source>
</evidence>